<evidence type="ECO:0000256" key="8">
    <source>
        <dbReference type="PIRSR" id="PIRSR000077-1"/>
    </source>
</evidence>
<dbReference type="CDD" id="cd02947">
    <property type="entry name" value="TRX_family"/>
    <property type="match status" value="1"/>
</dbReference>
<feature type="site" description="Deprotonates C-terminal active site Cys" evidence="8">
    <location>
        <position position="25"/>
    </location>
</feature>
<dbReference type="GO" id="GO:0015035">
    <property type="term" value="F:protein-disulfide reductase activity"/>
    <property type="evidence" value="ECO:0007669"/>
    <property type="project" value="UniProtKB-UniRule"/>
</dbReference>
<dbReference type="InterPro" id="IPR036249">
    <property type="entry name" value="Thioredoxin-like_sf"/>
</dbReference>
<evidence type="ECO:0000256" key="5">
    <source>
        <dbReference type="ARBA" id="ARBA00023284"/>
    </source>
</evidence>
<proteinExistence type="inferred from homology"/>
<dbReference type="PROSITE" id="PS51352">
    <property type="entry name" value="THIOREDOXIN_2"/>
    <property type="match status" value="1"/>
</dbReference>
<dbReference type="GO" id="GO:0045454">
    <property type="term" value="P:cell redox homeostasis"/>
    <property type="evidence" value="ECO:0007669"/>
    <property type="project" value="TreeGrafter"/>
</dbReference>
<reference evidence="11" key="1">
    <citation type="journal article" date="2023" name="Comput. Struct. Biotechnol. J.">
        <title>Discovery of a novel marine Bacteroidetes with a rich repertoire of carbohydrate-active enzymes.</title>
        <authorList>
            <person name="Chen B."/>
            <person name="Liu G."/>
            <person name="Chen Q."/>
            <person name="Wang H."/>
            <person name="Liu L."/>
            <person name="Tang K."/>
        </authorList>
    </citation>
    <scope>NUCLEOTIDE SEQUENCE</scope>
    <source>
        <strain evidence="11">TK19036</strain>
    </source>
</reference>
<evidence type="ECO:0000256" key="1">
    <source>
        <dbReference type="ARBA" id="ARBA00008987"/>
    </source>
</evidence>
<protein>
    <recommendedName>
        <fullName evidence="6 7">Thioredoxin</fullName>
    </recommendedName>
</protein>
<dbReference type="Pfam" id="PF00085">
    <property type="entry name" value="Thioredoxin"/>
    <property type="match status" value="1"/>
</dbReference>
<dbReference type="GO" id="GO:0005829">
    <property type="term" value="C:cytosol"/>
    <property type="evidence" value="ECO:0007669"/>
    <property type="project" value="TreeGrafter"/>
</dbReference>
<feature type="active site" description="Nucleophile" evidence="8">
    <location>
        <position position="34"/>
    </location>
</feature>
<dbReference type="PRINTS" id="PR00421">
    <property type="entry name" value="THIOREDOXIN"/>
</dbReference>
<dbReference type="PIRSF" id="PIRSF000077">
    <property type="entry name" value="Thioredoxin"/>
    <property type="match status" value="1"/>
</dbReference>
<dbReference type="AlphaFoldDB" id="A0AA49GMU0"/>
<keyword evidence="5 9" id="KW-0676">Redox-active center</keyword>
<dbReference type="Gene3D" id="3.40.30.10">
    <property type="entry name" value="Glutaredoxin"/>
    <property type="match status" value="1"/>
</dbReference>
<dbReference type="NCBIfam" id="TIGR01068">
    <property type="entry name" value="thioredoxin"/>
    <property type="match status" value="1"/>
</dbReference>
<feature type="disulfide bond" description="Redox-active" evidence="9">
    <location>
        <begin position="31"/>
        <end position="34"/>
    </location>
</feature>
<dbReference type="PANTHER" id="PTHR45663">
    <property type="entry name" value="GEO12009P1"/>
    <property type="match status" value="1"/>
</dbReference>
<sequence>MSKPVEITDSNFNEVVNSDKPVLVDFWAEWCGPCKMIAPVVEELANDYDGKAVIGKVDVDSNPEVAGKFGIRSIPTLLVFKNGEVVDKQVGAVNKSILSQKLDAQLV</sequence>
<evidence type="ECO:0000256" key="7">
    <source>
        <dbReference type="PIRNR" id="PIRNR000077"/>
    </source>
</evidence>
<feature type="site" description="Contributes to redox potential value" evidence="8">
    <location>
        <position position="32"/>
    </location>
</feature>
<comment type="similarity">
    <text evidence="1 7">Belongs to the thioredoxin family.</text>
</comment>
<evidence type="ECO:0000313" key="11">
    <source>
        <dbReference type="EMBL" id="WKN36681.1"/>
    </source>
</evidence>
<name>A0AA49GMU0_9BACT</name>
<feature type="domain" description="Thioredoxin" evidence="10">
    <location>
        <begin position="1"/>
        <end position="107"/>
    </location>
</feature>
<dbReference type="PANTHER" id="PTHR45663:SF11">
    <property type="entry name" value="GEO12009P1"/>
    <property type="match status" value="1"/>
</dbReference>
<accession>A0AA49GMU0</accession>
<keyword evidence="2" id="KW-0813">Transport</keyword>
<evidence type="ECO:0000256" key="3">
    <source>
        <dbReference type="ARBA" id="ARBA00022982"/>
    </source>
</evidence>
<evidence type="ECO:0000256" key="6">
    <source>
        <dbReference type="NCBIfam" id="TIGR01068"/>
    </source>
</evidence>
<evidence type="ECO:0000259" key="10">
    <source>
        <dbReference type="PROSITE" id="PS51352"/>
    </source>
</evidence>
<reference evidence="11" key="2">
    <citation type="journal article" date="2024" name="Antonie Van Leeuwenhoek">
        <title>Roseihalotalea indica gen. nov., sp. nov., a halophilic Bacteroidetes from mesopelagic Southwest Indian Ocean with higher carbohydrate metabolic potential.</title>
        <authorList>
            <person name="Chen B."/>
            <person name="Zhang M."/>
            <person name="Lin D."/>
            <person name="Ye J."/>
            <person name="Tang K."/>
        </authorList>
    </citation>
    <scope>NUCLEOTIDE SEQUENCE</scope>
    <source>
        <strain evidence="11">TK19036</strain>
    </source>
</reference>
<evidence type="ECO:0000256" key="4">
    <source>
        <dbReference type="ARBA" id="ARBA00023157"/>
    </source>
</evidence>
<keyword evidence="3" id="KW-0249">Electron transport</keyword>
<dbReference type="PROSITE" id="PS00194">
    <property type="entry name" value="THIOREDOXIN_1"/>
    <property type="match status" value="1"/>
</dbReference>
<evidence type="ECO:0000256" key="2">
    <source>
        <dbReference type="ARBA" id="ARBA00022448"/>
    </source>
</evidence>
<dbReference type="InterPro" id="IPR005746">
    <property type="entry name" value="Thioredoxin"/>
</dbReference>
<evidence type="ECO:0000256" key="9">
    <source>
        <dbReference type="PIRSR" id="PIRSR000077-4"/>
    </source>
</evidence>
<keyword evidence="4 9" id="KW-1015">Disulfide bond</keyword>
<dbReference type="SUPFAM" id="SSF52833">
    <property type="entry name" value="Thioredoxin-like"/>
    <property type="match status" value="1"/>
</dbReference>
<feature type="active site" description="Nucleophile" evidence="8">
    <location>
        <position position="31"/>
    </location>
</feature>
<dbReference type="FunFam" id="3.40.30.10:FF:000001">
    <property type="entry name" value="Thioredoxin"/>
    <property type="match status" value="1"/>
</dbReference>
<gene>
    <name evidence="11" type="primary">trxA</name>
    <name evidence="11" type="ORF">K4G66_30420</name>
</gene>
<dbReference type="InterPro" id="IPR017937">
    <property type="entry name" value="Thioredoxin_CS"/>
</dbReference>
<dbReference type="InterPro" id="IPR013766">
    <property type="entry name" value="Thioredoxin_domain"/>
</dbReference>
<organism evidence="11">
    <name type="scientific">Roseihalotalea indica</name>
    <dbReference type="NCBI Taxonomy" id="2867963"/>
    <lineage>
        <taxon>Bacteria</taxon>
        <taxon>Pseudomonadati</taxon>
        <taxon>Bacteroidota</taxon>
        <taxon>Cytophagia</taxon>
        <taxon>Cytophagales</taxon>
        <taxon>Catalimonadaceae</taxon>
        <taxon>Roseihalotalea</taxon>
    </lineage>
</organism>
<feature type="site" description="Contributes to redox potential value" evidence="8">
    <location>
        <position position="33"/>
    </location>
</feature>
<dbReference type="EMBL" id="CP120682">
    <property type="protein sequence ID" value="WKN36681.1"/>
    <property type="molecule type" value="Genomic_DNA"/>
</dbReference>